<name>A4ZRB0_9CAUD</name>
<gene>
    <name evidence="4" type="primary">29</name>
</gene>
<dbReference type="GO" id="GO:0003677">
    <property type="term" value="F:DNA binding"/>
    <property type="evidence" value="ECO:0007669"/>
    <property type="project" value="InterPro"/>
</dbReference>
<accession>A4ZRB0</accession>
<dbReference type="PANTHER" id="PTHR42646:SF4">
    <property type="entry name" value="5'-3' EXONUCLEASE FAMILY PROTEIN"/>
    <property type="match status" value="1"/>
</dbReference>
<keyword evidence="4" id="KW-0269">Exonuclease</keyword>
<dbReference type="Gene3D" id="3.40.50.1010">
    <property type="entry name" value="5'-nuclease"/>
    <property type="match status" value="1"/>
</dbReference>
<evidence type="ECO:0000256" key="2">
    <source>
        <dbReference type="ARBA" id="ARBA00022801"/>
    </source>
</evidence>
<evidence type="ECO:0000259" key="3">
    <source>
        <dbReference type="SMART" id="SM00475"/>
    </source>
</evidence>
<proteinExistence type="predicted"/>
<dbReference type="Gene3D" id="1.10.150.20">
    <property type="entry name" value="5' to 3' exonuclease, C-terminal subdomain"/>
    <property type="match status" value="1"/>
</dbReference>
<dbReference type="GO" id="GO:0033567">
    <property type="term" value="P:DNA replication, Okazaki fragment processing"/>
    <property type="evidence" value="ECO:0007669"/>
    <property type="project" value="InterPro"/>
</dbReference>
<dbReference type="GO" id="GO:0008409">
    <property type="term" value="F:5'-3' exonuclease activity"/>
    <property type="evidence" value="ECO:0007669"/>
    <property type="project" value="InterPro"/>
</dbReference>
<reference evidence="4 5" key="1">
    <citation type="journal article" date="2007" name="J. Mol. Biol.">
        <title>Genome sequence, structural proteins, and capsid organization of the cyanophage Syn5: a "horned" bacteriophage of marine synechococcus.</title>
        <authorList>
            <person name="Pope W.H."/>
            <person name="Weigele P.R."/>
            <person name="Chang J."/>
            <person name="Pedulla M.L."/>
            <person name="Ford M.E."/>
            <person name="Houtz J.M."/>
            <person name="Jiang W."/>
            <person name="Chiu W."/>
            <person name="Hatfull G.F."/>
            <person name="Hendrix R.W."/>
            <person name="King J."/>
        </authorList>
    </citation>
    <scope>NUCLEOTIDE SEQUENCE</scope>
</reference>
<organism evidence="4 5">
    <name type="scientific">Synechococcus phage Syn5</name>
    <dbReference type="NCBI Taxonomy" id="2914003"/>
    <lineage>
        <taxon>Viruses</taxon>
        <taxon>Duplodnaviria</taxon>
        <taxon>Heunggongvirae</taxon>
        <taxon>Uroviricota</taxon>
        <taxon>Caudoviricetes</taxon>
        <taxon>Autographivirales</taxon>
        <taxon>Voetvirus</taxon>
        <taxon>Voetvirus syn5</taxon>
    </lineage>
</organism>
<dbReference type="InterPro" id="IPR036279">
    <property type="entry name" value="5-3_exonuclease_C_sf"/>
</dbReference>
<dbReference type="Proteomes" id="UP000000241">
    <property type="component" value="Segment"/>
</dbReference>
<keyword evidence="1" id="KW-0540">Nuclease</keyword>
<dbReference type="InterPro" id="IPR029060">
    <property type="entry name" value="PIN-like_dom_sf"/>
</dbReference>
<dbReference type="SUPFAM" id="SSF47807">
    <property type="entry name" value="5' to 3' exonuclease, C-terminal subdomain"/>
    <property type="match status" value="1"/>
</dbReference>
<dbReference type="InterPro" id="IPR002421">
    <property type="entry name" value="5-3_exonuclease"/>
</dbReference>
<dbReference type="Pfam" id="PF02739">
    <property type="entry name" value="5_3_exonuc_N"/>
    <property type="match status" value="1"/>
</dbReference>
<protein>
    <submittedName>
        <fullName evidence="4">Exonuclease</fullName>
    </submittedName>
</protein>
<dbReference type="RefSeq" id="YP_001285438.1">
    <property type="nucleotide sequence ID" value="NC_009531.1"/>
</dbReference>
<dbReference type="KEGG" id="vg:5220208"/>
<keyword evidence="5" id="KW-1185">Reference proteome</keyword>
<dbReference type="EMBL" id="EF372997">
    <property type="protein sequence ID" value="ABP87936.1"/>
    <property type="molecule type" value="Genomic_DNA"/>
</dbReference>
<dbReference type="OrthoDB" id="6588at10239"/>
<dbReference type="InterPro" id="IPR038969">
    <property type="entry name" value="FEN"/>
</dbReference>
<dbReference type="GO" id="GO:0017108">
    <property type="term" value="F:5'-flap endonuclease activity"/>
    <property type="evidence" value="ECO:0007669"/>
    <property type="project" value="InterPro"/>
</dbReference>
<keyword evidence="2" id="KW-0378">Hydrolase</keyword>
<dbReference type="InterPro" id="IPR020046">
    <property type="entry name" value="5-3_exonucl_a-hlix_arch_N"/>
</dbReference>
<evidence type="ECO:0000313" key="4">
    <source>
        <dbReference type="EMBL" id="ABP87936.1"/>
    </source>
</evidence>
<dbReference type="PANTHER" id="PTHR42646">
    <property type="entry name" value="FLAP ENDONUCLEASE XNI"/>
    <property type="match status" value="1"/>
</dbReference>
<dbReference type="GeneID" id="5220208"/>
<dbReference type="SMART" id="SM00475">
    <property type="entry name" value="53EXOc"/>
    <property type="match status" value="1"/>
</dbReference>
<dbReference type="SUPFAM" id="SSF88723">
    <property type="entry name" value="PIN domain-like"/>
    <property type="match status" value="1"/>
</dbReference>
<evidence type="ECO:0000256" key="1">
    <source>
        <dbReference type="ARBA" id="ARBA00022722"/>
    </source>
</evidence>
<feature type="domain" description="5'-3' exonuclease" evidence="3">
    <location>
        <begin position="5"/>
        <end position="239"/>
    </location>
</feature>
<evidence type="ECO:0000313" key="5">
    <source>
        <dbReference type="Proteomes" id="UP000000241"/>
    </source>
</evidence>
<sequence length="245" mass="27954">MTFEPPTLLVDMDFFCYRAAQAAEEELEFDPDLTVIVGSFKTGQRIIKQNLKELRERFETEDLVLFWTDKKNFRKDVEPTYKGNRTKRKPAGYAKLKKWAMSTWKSVMKPGLEADDALGIVATQGNISNFVLVSPDKDMEQIPCRLYNLKREFTQTPEDAERKLYVQCLTGDSTDGYRGCPGVGPKRADLILDNREGSYWEACVTAFEAAGCTYEDALTNLRLARILQAEDWDAEKQVPILITPQ</sequence>